<dbReference type="Proteomes" id="UP000628984">
    <property type="component" value="Unassembled WGS sequence"/>
</dbReference>
<dbReference type="EMBL" id="BMYQ01000011">
    <property type="protein sequence ID" value="GGW39258.1"/>
    <property type="molecule type" value="Genomic_DNA"/>
</dbReference>
<evidence type="ECO:0000313" key="2">
    <source>
        <dbReference type="EMBL" id="GGW39258.1"/>
    </source>
</evidence>
<keyword evidence="3" id="KW-1185">Reference proteome</keyword>
<proteinExistence type="predicted"/>
<evidence type="ECO:0000313" key="3">
    <source>
        <dbReference type="Proteomes" id="UP000628984"/>
    </source>
</evidence>
<sequence>MQARPGASSGADMCPASDAATSTPRARMVFADQIPNQRRVLEGTLLQAGSSDPVYDRCAKPLLALFRSDVLATDDGYAAVAGDL</sequence>
<feature type="region of interest" description="Disordered" evidence="1">
    <location>
        <begin position="1"/>
        <end position="22"/>
    </location>
</feature>
<gene>
    <name evidence="2" type="ORF">GCM10011452_29400</name>
</gene>
<organism evidence="2 3">
    <name type="scientific">Gemmobacter lanyuensis</name>
    <dbReference type="NCBI Taxonomy" id="1054497"/>
    <lineage>
        <taxon>Bacteria</taxon>
        <taxon>Pseudomonadati</taxon>
        <taxon>Pseudomonadota</taxon>
        <taxon>Alphaproteobacteria</taxon>
        <taxon>Rhodobacterales</taxon>
        <taxon>Paracoccaceae</taxon>
        <taxon>Gemmobacter</taxon>
    </lineage>
</organism>
<accession>A0A918MN81</accession>
<comment type="caution">
    <text evidence="2">The sequence shown here is derived from an EMBL/GenBank/DDBJ whole genome shotgun (WGS) entry which is preliminary data.</text>
</comment>
<evidence type="ECO:0000256" key="1">
    <source>
        <dbReference type="SAM" id="MobiDB-lite"/>
    </source>
</evidence>
<reference evidence="2" key="1">
    <citation type="journal article" date="2014" name="Int. J. Syst. Evol. Microbiol.">
        <title>Complete genome sequence of Corynebacterium casei LMG S-19264T (=DSM 44701T), isolated from a smear-ripened cheese.</title>
        <authorList>
            <consortium name="US DOE Joint Genome Institute (JGI-PGF)"/>
            <person name="Walter F."/>
            <person name="Albersmeier A."/>
            <person name="Kalinowski J."/>
            <person name="Ruckert C."/>
        </authorList>
    </citation>
    <scope>NUCLEOTIDE SEQUENCE</scope>
    <source>
        <strain evidence="2">KCTC 23714</strain>
    </source>
</reference>
<protein>
    <submittedName>
        <fullName evidence="2">Uncharacterized protein</fullName>
    </submittedName>
</protein>
<reference evidence="2" key="2">
    <citation type="submission" date="2020-09" db="EMBL/GenBank/DDBJ databases">
        <authorList>
            <person name="Sun Q."/>
            <person name="Kim S."/>
        </authorList>
    </citation>
    <scope>NUCLEOTIDE SEQUENCE</scope>
    <source>
        <strain evidence="2">KCTC 23714</strain>
    </source>
</reference>
<dbReference type="AlphaFoldDB" id="A0A918MN81"/>
<name>A0A918MN81_9RHOB</name>